<feature type="transmembrane region" description="Helical" evidence="1">
    <location>
        <begin position="12"/>
        <end position="30"/>
    </location>
</feature>
<dbReference type="EMBL" id="QMQY01000002">
    <property type="protein sequence ID" value="RLE51445.1"/>
    <property type="molecule type" value="Genomic_DNA"/>
</dbReference>
<dbReference type="Pfam" id="PF01949">
    <property type="entry name" value="Endo_dU"/>
    <property type="match status" value="1"/>
</dbReference>
<dbReference type="InterPro" id="IPR002802">
    <property type="entry name" value="Endo_dU"/>
</dbReference>
<keyword evidence="1" id="KW-0472">Membrane</keyword>
<reference evidence="2 3" key="1">
    <citation type="submission" date="2018-06" db="EMBL/GenBank/DDBJ databases">
        <title>Extensive metabolic versatility and redundancy in microbially diverse, dynamic hydrothermal sediments.</title>
        <authorList>
            <person name="Dombrowski N."/>
            <person name="Teske A."/>
            <person name="Baker B.J."/>
        </authorList>
    </citation>
    <scope>NUCLEOTIDE SEQUENCE [LARGE SCALE GENOMIC DNA]</scope>
    <source>
        <strain evidence="2">B30_G17</strain>
    </source>
</reference>
<gene>
    <name evidence="2" type="ORF">DRJ21_00155</name>
</gene>
<dbReference type="Proteomes" id="UP000281962">
    <property type="component" value="Unassembled WGS sequence"/>
</dbReference>
<evidence type="ECO:0000313" key="2">
    <source>
        <dbReference type="EMBL" id="RLE51445.1"/>
    </source>
</evidence>
<dbReference type="PANTHER" id="PTHR39518">
    <property type="entry name" value="UPF0215 PROTEIN MJ1150"/>
    <property type="match status" value="1"/>
</dbReference>
<protein>
    <submittedName>
        <fullName evidence="2">Uncharacterized protein</fullName>
    </submittedName>
</protein>
<dbReference type="Gene3D" id="3.30.2170.10">
    <property type="entry name" value="archaeoglobus fulgidus dsm 4304 superfamily"/>
    <property type="match status" value="2"/>
</dbReference>
<proteinExistence type="predicted"/>
<evidence type="ECO:0000313" key="3">
    <source>
        <dbReference type="Proteomes" id="UP000281962"/>
    </source>
</evidence>
<keyword evidence="1" id="KW-1133">Transmembrane helix</keyword>
<comment type="caution">
    <text evidence="2">The sequence shown here is derived from an EMBL/GenBank/DDBJ whole genome shotgun (WGS) entry which is preliminary data.</text>
</comment>
<accession>A0A497EW35</accession>
<organism evidence="2 3">
    <name type="scientific">Thermoproteota archaeon</name>
    <dbReference type="NCBI Taxonomy" id="2056631"/>
    <lineage>
        <taxon>Archaea</taxon>
        <taxon>Thermoproteota</taxon>
    </lineage>
</organism>
<name>A0A497EW35_9CREN</name>
<dbReference type="PANTHER" id="PTHR39518:SF2">
    <property type="entry name" value="UPF0215 PROTEIN MJ1150"/>
    <property type="match status" value="1"/>
</dbReference>
<sequence length="152" mass="17413">MKIKLETRIACYSYFHPLIICVIFRGGLWLDGVLSNIVEGDLLDELVSLLKSSSHYFQVNYVMLDFLNPKSFESINLEKLSSLLNKPVVAVSFDEFPNAVFLKDFNFYVKFVGLSLSDVRRLIKISMRDSNIPEPLRISRLLALSLLETLSF</sequence>
<evidence type="ECO:0000256" key="1">
    <source>
        <dbReference type="SAM" id="Phobius"/>
    </source>
</evidence>
<dbReference type="AlphaFoldDB" id="A0A497EW35"/>
<keyword evidence="1" id="KW-0812">Transmembrane</keyword>